<keyword evidence="3" id="KW-1185">Reference proteome</keyword>
<feature type="domain" description="YbaK/aminoacyl-tRNA synthetase-associated" evidence="1">
    <location>
        <begin position="26"/>
        <end position="143"/>
    </location>
</feature>
<dbReference type="AlphaFoldDB" id="A0A4R1S654"/>
<dbReference type="OrthoDB" id="9798760at2"/>
<evidence type="ECO:0000313" key="2">
    <source>
        <dbReference type="EMBL" id="TCL74270.1"/>
    </source>
</evidence>
<proteinExistence type="predicted"/>
<gene>
    <name evidence="2" type="ORF">EDC14_1004208</name>
</gene>
<dbReference type="Proteomes" id="UP000295008">
    <property type="component" value="Unassembled WGS sequence"/>
</dbReference>
<dbReference type="Gene3D" id="3.90.960.10">
    <property type="entry name" value="YbaK/aminoacyl-tRNA synthetase-associated domain"/>
    <property type="match status" value="1"/>
</dbReference>
<name>A0A4R1S654_HYDET</name>
<organism evidence="2 3">
    <name type="scientific">Hydrogenispora ethanolica</name>
    <dbReference type="NCBI Taxonomy" id="1082276"/>
    <lineage>
        <taxon>Bacteria</taxon>
        <taxon>Bacillati</taxon>
        <taxon>Bacillota</taxon>
        <taxon>Hydrogenispora</taxon>
    </lineage>
</organism>
<dbReference type="Pfam" id="PF04073">
    <property type="entry name" value="tRNA_edit"/>
    <property type="match status" value="1"/>
</dbReference>
<dbReference type="RefSeq" id="WP_132013256.1">
    <property type="nucleotide sequence ID" value="NZ_SLUN01000004.1"/>
</dbReference>
<accession>A0A4R1S654</accession>
<reference evidence="2 3" key="1">
    <citation type="submission" date="2019-03" db="EMBL/GenBank/DDBJ databases">
        <title>Genomic Encyclopedia of Type Strains, Phase IV (KMG-IV): sequencing the most valuable type-strain genomes for metagenomic binning, comparative biology and taxonomic classification.</title>
        <authorList>
            <person name="Goeker M."/>
        </authorList>
    </citation>
    <scope>NUCLEOTIDE SEQUENCE [LARGE SCALE GENOMIC DNA]</scope>
    <source>
        <strain evidence="2 3">LX-B</strain>
    </source>
</reference>
<sequence>MNRYEAKLKDFMTARHIRAEQLIFTQSCHSVQEAASAAGASPEDFVKNICLVSGEGNLIVAIVKGEDSASRSRVGKALREDPPRTATADEILEKTGFPCGGVPSFGYCATFLVDPKVLEKEIVYTGGGSPCSLVRIASRELIRSNNATIIRIRR</sequence>
<dbReference type="PANTHER" id="PTHR30411:SF1">
    <property type="entry name" value="CYTOPLASMIC PROTEIN"/>
    <property type="match status" value="1"/>
</dbReference>
<dbReference type="EMBL" id="SLUN01000004">
    <property type="protein sequence ID" value="TCL74270.1"/>
    <property type="molecule type" value="Genomic_DNA"/>
</dbReference>
<evidence type="ECO:0000313" key="3">
    <source>
        <dbReference type="Proteomes" id="UP000295008"/>
    </source>
</evidence>
<dbReference type="InterPro" id="IPR007214">
    <property type="entry name" value="YbaK/aa-tRNA-synth-assoc-dom"/>
</dbReference>
<comment type="caution">
    <text evidence="2">The sequence shown here is derived from an EMBL/GenBank/DDBJ whole genome shotgun (WGS) entry which is preliminary data.</text>
</comment>
<dbReference type="InterPro" id="IPR036754">
    <property type="entry name" value="YbaK/aa-tRNA-synt-asso_dom_sf"/>
</dbReference>
<dbReference type="SUPFAM" id="SSF55826">
    <property type="entry name" value="YbaK/ProRS associated domain"/>
    <property type="match status" value="1"/>
</dbReference>
<dbReference type="PANTHER" id="PTHR30411">
    <property type="entry name" value="CYTOPLASMIC PROTEIN"/>
    <property type="match status" value="1"/>
</dbReference>
<protein>
    <submittedName>
        <fullName evidence="2">Prolyl-tRNA editing enzyme YbaK/EbsC (Cys-tRNA(Pro) deacylase)</fullName>
    </submittedName>
</protein>
<dbReference type="GO" id="GO:0002161">
    <property type="term" value="F:aminoacyl-tRNA deacylase activity"/>
    <property type="evidence" value="ECO:0007669"/>
    <property type="project" value="InterPro"/>
</dbReference>
<evidence type="ECO:0000259" key="1">
    <source>
        <dbReference type="Pfam" id="PF04073"/>
    </source>
</evidence>